<dbReference type="Pfam" id="PF24891">
    <property type="entry name" value="DUF7742"/>
    <property type="match status" value="1"/>
</dbReference>
<feature type="region of interest" description="Disordered" evidence="1">
    <location>
        <begin position="94"/>
        <end position="129"/>
    </location>
</feature>
<dbReference type="AlphaFoldDB" id="A0A1Y5RQ92"/>
<dbReference type="InterPro" id="IPR056644">
    <property type="entry name" value="DUF7742"/>
</dbReference>
<evidence type="ECO:0000313" key="4">
    <source>
        <dbReference type="Proteomes" id="UP000193409"/>
    </source>
</evidence>
<feature type="domain" description="DUF7742" evidence="2">
    <location>
        <begin position="2"/>
        <end position="89"/>
    </location>
</feature>
<keyword evidence="4" id="KW-1185">Reference proteome</keyword>
<accession>A0A1Y5RQ92</accession>
<evidence type="ECO:0000259" key="2">
    <source>
        <dbReference type="Pfam" id="PF24891"/>
    </source>
</evidence>
<dbReference type="EMBL" id="FWFQ01000004">
    <property type="protein sequence ID" value="SLN21765.1"/>
    <property type="molecule type" value="Genomic_DNA"/>
</dbReference>
<evidence type="ECO:0000256" key="1">
    <source>
        <dbReference type="SAM" id="MobiDB-lite"/>
    </source>
</evidence>
<name>A0A1Y5RQ92_9RHOB</name>
<evidence type="ECO:0000313" key="3">
    <source>
        <dbReference type="EMBL" id="SLN21765.1"/>
    </source>
</evidence>
<proteinExistence type="predicted"/>
<feature type="compositionally biased region" description="Low complexity" evidence="1">
    <location>
        <begin position="114"/>
        <end position="129"/>
    </location>
</feature>
<organism evidence="3 4">
    <name type="scientific">Pseudoruegeria aquimaris</name>
    <dbReference type="NCBI Taxonomy" id="393663"/>
    <lineage>
        <taxon>Bacteria</taxon>
        <taxon>Pseudomonadati</taxon>
        <taxon>Pseudomonadota</taxon>
        <taxon>Alphaproteobacteria</taxon>
        <taxon>Rhodobacterales</taxon>
        <taxon>Roseobacteraceae</taxon>
        <taxon>Pseudoruegeria</taxon>
    </lineage>
</organism>
<dbReference type="Proteomes" id="UP000193409">
    <property type="component" value="Unassembled WGS sequence"/>
</dbReference>
<protein>
    <recommendedName>
        <fullName evidence="2">DUF7742 domain-containing protein</fullName>
    </recommendedName>
</protein>
<gene>
    <name evidence="3" type="ORF">PSA7680_00826</name>
</gene>
<sequence>MRPVLTDDLLAALDCLMAAPPQARAGLRAQMIARAQAAEACRRRNGRMHPVFGGGSLMAAAASLQARPAVRWRWQDPQVCREAIALLRAFAAGASSGPADQPRAQSRHLGVEGSSSSRGSSIASPHSTQ</sequence>
<reference evidence="3 4" key="1">
    <citation type="submission" date="2017-03" db="EMBL/GenBank/DDBJ databases">
        <authorList>
            <person name="Afonso C.L."/>
            <person name="Miller P.J."/>
            <person name="Scott M.A."/>
            <person name="Spackman E."/>
            <person name="Goraichik I."/>
            <person name="Dimitrov K.M."/>
            <person name="Suarez D.L."/>
            <person name="Swayne D.E."/>
        </authorList>
    </citation>
    <scope>NUCLEOTIDE SEQUENCE [LARGE SCALE GENOMIC DNA]</scope>
    <source>
        <strain evidence="3 4">CECT 7680</strain>
    </source>
</reference>